<dbReference type="Gene3D" id="3.30.420.10">
    <property type="entry name" value="Ribonuclease H-like superfamily/Ribonuclease H"/>
    <property type="match status" value="1"/>
</dbReference>
<gene>
    <name evidence="2" type="ORF">J2X21_003490</name>
</gene>
<comment type="caution">
    <text evidence="2">The sequence shown here is derived from an EMBL/GenBank/DDBJ whole genome shotgun (WGS) entry which is preliminary data.</text>
</comment>
<dbReference type="Proteomes" id="UP001180825">
    <property type="component" value="Unassembled WGS sequence"/>
</dbReference>
<organism evidence="2 3">
    <name type="scientific">Roseateles asaccharophilus</name>
    <dbReference type="NCBI Taxonomy" id="582607"/>
    <lineage>
        <taxon>Bacteria</taxon>
        <taxon>Pseudomonadati</taxon>
        <taxon>Pseudomonadota</taxon>
        <taxon>Betaproteobacteria</taxon>
        <taxon>Burkholderiales</taxon>
        <taxon>Sphaerotilaceae</taxon>
        <taxon>Roseateles</taxon>
    </lineage>
</organism>
<accession>A0ABU2AAV9</accession>
<sequence>MAITVLPPRNVQLVAPPPIKRYGFAAITFHLRDHTKWPTVSTTGLSAEAKERFERLERGIKTYLDSGGKLAQALEEARCTKEVFYEQLWRCLQPIDALGTIAGWAGIIAHLRLKTYTRVNEGKGNAGKFEQWLAANPEWRKTLHTLIHKGAGGTKIAAKLPTLRGVATAFIRKIMAAIPVGTYPHIATSTKPFCARRSIERYIKSYVELNLKTTKVWFGDKVAARQHLGTGHESFLLEAGPFDMVGCDAHTIDCIGILIVEGPAGPQRIPVTRLKLVVLICQRTRCVLGYSVCIQPQVSSQHVEQAYLMCTTKWQPKELTLGEVQYNKTAGFPCGSIEGIVEINFAGLQLDNAAQHFAKGIQLRLRHSIGCMVAWGGVGHWWRNAVVERFFGVLEQRGFKRLPSTMGSGTQDPQRGDPVLEAVGCGIEVHELLQLLDVLLANYNGKSSKSLGGRSPLETVRDSLNQHHLRWIPRLRPPYGATTLRPGIEIVDGVINGYLSSRVPPYVELDGTRYTNPELAKRYDLIGRKVFLHVGEDMRTIEAFLDDGTPLGELRCTHRGWSVAPHSRDTRKAINALIAARELPSGDDRDPIADYLDYLASKAGESASTKGKPKVSAAASDAADAQRKATSNPPPSPSPKPAPAPAPRVPAAAANAPAFENRRRLVGVSLPQQWR</sequence>
<name>A0ABU2AAV9_9BURK</name>
<dbReference type="InterPro" id="IPR036397">
    <property type="entry name" value="RNaseH_sf"/>
</dbReference>
<proteinExistence type="predicted"/>
<feature type="compositionally biased region" description="Pro residues" evidence="1">
    <location>
        <begin position="632"/>
        <end position="648"/>
    </location>
</feature>
<dbReference type="EMBL" id="JAVDXV010000007">
    <property type="protein sequence ID" value="MDR7334334.1"/>
    <property type="molecule type" value="Genomic_DNA"/>
</dbReference>
<evidence type="ECO:0000313" key="3">
    <source>
        <dbReference type="Proteomes" id="UP001180825"/>
    </source>
</evidence>
<evidence type="ECO:0000256" key="1">
    <source>
        <dbReference type="SAM" id="MobiDB-lite"/>
    </source>
</evidence>
<evidence type="ECO:0008006" key="4">
    <source>
        <dbReference type="Google" id="ProtNLM"/>
    </source>
</evidence>
<evidence type="ECO:0000313" key="2">
    <source>
        <dbReference type="EMBL" id="MDR7334334.1"/>
    </source>
</evidence>
<feature type="region of interest" description="Disordered" evidence="1">
    <location>
        <begin position="604"/>
        <end position="661"/>
    </location>
</feature>
<protein>
    <recommendedName>
        <fullName evidence="4">Integrase catalytic domain-containing protein</fullName>
    </recommendedName>
</protein>
<feature type="compositionally biased region" description="Low complexity" evidence="1">
    <location>
        <begin position="649"/>
        <end position="658"/>
    </location>
</feature>
<reference evidence="2 3" key="1">
    <citation type="submission" date="2023-07" db="EMBL/GenBank/DDBJ databases">
        <title>Sorghum-associated microbial communities from plants grown in Nebraska, USA.</title>
        <authorList>
            <person name="Schachtman D."/>
        </authorList>
    </citation>
    <scope>NUCLEOTIDE SEQUENCE [LARGE SCALE GENOMIC DNA]</scope>
    <source>
        <strain evidence="2 3">BE316</strain>
    </source>
</reference>
<dbReference type="RefSeq" id="WP_310330683.1">
    <property type="nucleotide sequence ID" value="NZ_JAVDXV010000007.1"/>
</dbReference>
<keyword evidence="3" id="KW-1185">Reference proteome</keyword>